<dbReference type="AlphaFoldDB" id="A0A0H4X1R9"/>
<evidence type="ECO:0000259" key="9">
    <source>
        <dbReference type="Pfam" id="PF11356"/>
    </source>
</evidence>
<proteinExistence type="predicted"/>
<evidence type="ECO:0000256" key="6">
    <source>
        <dbReference type="ARBA" id="ARBA00022927"/>
    </source>
</evidence>
<evidence type="ECO:0000256" key="8">
    <source>
        <dbReference type="ARBA" id="ARBA00023136"/>
    </source>
</evidence>
<keyword evidence="2" id="KW-0813">Transport</keyword>
<dbReference type="EMBL" id="CP012109">
    <property type="protein sequence ID" value="AKQ67803.1"/>
    <property type="molecule type" value="Genomic_DNA"/>
</dbReference>
<keyword evidence="4" id="KW-0997">Cell inner membrane</keyword>
<dbReference type="Gene3D" id="2.30.30.830">
    <property type="match status" value="1"/>
</dbReference>
<dbReference type="NCBIfam" id="NF041515">
    <property type="entry name" value="GspC_delta"/>
    <property type="match status" value="1"/>
</dbReference>
<dbReference type="RefSeq" id="WP_002637186.1">
    <property type="nucleotide sequence ID" value="NZ_CP012109.1"/>
</dbReference>
<gene>
    <name evidence="10" type="ORF">A176_004715</name>
</gene>
<keyword evidence="5" id="KW-0812">Transmembrane</keyword>
<dbReference type="SUPFAM" id="SSF50156">
    <property type="entry name" value="PDZ domain-like"/>
    <property type="match status" value="1"/>
</dbReference>
<name>A0A0H4X1R9_9BACT</name>
<keyword evidence="8" id="KW-0472">Membrane</keyword>
<keyword evidence="11" id="KW-1185">Reference proteome</keyword>
<evidence type="ECO:0000256" key="1">
    <source>
        <dbReference type="ARBA" id="ARBA00004533"/>
    </source>
</evidence>
<dbReference type="Proteomes" id="UP000009026">
    <property type="component" value="Chromosome"/>
</dbReference>
<dbReference type="KEGG" id="mym:A176_004715"/>
<comment type="subcellular location">
    <subcellularLocation>
        <location evidence="1">Cell inner membrane</location>
    </subcellularLocation>
</comment>
<dbReference type="GO" id="GO:0005886">
    <property type="term" value="C:plasma membrane"/>
    <property type="evidence" value="ECO:0007669"/>
    <property type="project" value="UniProtKB-SubCell"/>
</dbReference>
<organism evidence="10 11">
    <name type="scientific">Pseudomyxococcus hansupus</name>
    <dbReference type="NCBI Taxonomy" id="1297742"/>
    <lineage>
        <taxon>Bacteria</taxon>
        <taxon>Pseudomonadati</taxon>
        <taxon>Myxococcota</taxon>
        <taxon>Myxococcia</taxon>
        <taxon>Myxococcales</taxon>
        <taxon>Cystobacterineae</taxon>
        <taxon>Myxococcaceae</taxon>
        <taxon>Pseudomyxococcus</taxon>
    </lineage>
</organism>
<dbReference type="Gene3D" id="2.30.42.10">
    <property type="match status" value="1"/>
</dbReference>
<evidence type="ECO:0000256" key="3">
    <source>
        <dbReference type="ARBA" id="ARBA00022475"/>
    </source>
</evidence>
<accession>A0A0H4X1R9</accession>
<keyword evidence="6" id="KW-0653">Protein transport</keyword>
<dbReference type="GO" id="GO:0015031">
    <property type="term" value="P:protein transport"/>
    <property type="evidence" value="ECO:0007669"/>
    <property type="project" value="UniProtKB-KW"/>
</dbReference>
<evidence type="ECO:0000256" key="5">
    <source>
        <dbReference type="ARBA" id="ARBA00022692"/>
    </source>
</evidence>
<evidence type="ECO:0000256" key="7">
    <source>
        <dbReference type="ARBA" id="ARBA00022989"/>
    </source>
</evidence>
<dbReference type="OrthoDB" id="341285at2"/>
<feature type="domain" description="Type II secretion system protein GspC N-terminal" evidence="9">
    <location>
        <begin position="19"/>
        <end position="157"/>
    </location>
</feature>
<keyword evidence="7" id="KW-1133">Transmembrane helix</keyword>
<reference evidence="10 11" key="1">
    <citation type="journal article" date="2016" name="PLoS ONE">
        <title>Complete Genome Sequence and Comparative Genomics of a Novel Myxobacterium Myxococcus hansupus.</title>
        <authorList>
            <person name="Sharma G."/>
            <person name="Narwani T."/>
            <person name="Subramanian S."/>
        </authorList>
    </citation>
    <scope>NUCLEOTIDE SEQUENCE [LARGE SCALE GENOMIC DNA]</scope>
    <source>
        <strain evidence="11">mixupus</strain>
    </source>
</reference>
<protein>
    <submittedName>
        <fullName evidence="10">General secretion pathway protein C</fullName>
    </submittedName>
</protein>
<dbReference type="eggNOG" id="COG3031">
    <property type="taxonomic scope" value="Bacteria"/>
</dbReference>
<dbReference type="Pfam" id="PF11356">
    <property type="entry name" value="T2SSC"/>
    <property type="match status" value="1"/>
</dbReference>
<evidence type="ECO:0000313" key="10">
    <source>
        <dbReference type="EMBL" id="AKQ67803.1"/>
    </source>
</evidence>
<dbReference type="InterPro" id="IPR024961">
    <property type="entry name" value="T2SS_GspC_N"/>
</dbReference>
<dbReference type="STRING" id="1297742.A176_004715"/>
<dbReference type="InterPro" id="IPR036034">
    <property type="entry name" value="PDZ_sf"/>
</dbReference>
<evidence type="ECO:0000256" key="2">
    <source>
        <dbReference type="ARBA" id="ARBA00022448"/>
    </source>
</evidence>
<keyword evidence="3" id="KW-1003">Cell membrane</keyword>
<sequence length="290" mass="31212">MATFLRKSFALITTGFIALAALLVAATASLFFELSLAPTVASGHEVPMTRKSADTSSRPDLEGARLAKLTGLSFGQREGLDAPSAPRPATMNTSLRLKLLGTLVAHDSQWSLASVEDPDSKRIRSLMTGDELLGARVVAIERERILFSVDGREEYLRAGNASAAPPMPTLANTAPHTSGIRAVRENTYEVPRGTIDHALGNLDGVLSQARVVPAFRDGKPQGFKLFSVKKGSLYEQLGIQTGDVLQRINGLTLDTPEKALEAFSVLRGAPHIELDIERGGQPLRKVYDVK</sequence>
<evidence type="ECO:0000256" key="4">
    <source>
        <dbReference type="ARBA" id="ARBA00022519"/>
    </source>
</evidence>
<dbReference type="PATRIC" id="fig|1297742.4.peg.4762"/>
<evidence type="ECO:0000313" key="11">
    <source>
        <dbReference type="Proteomes" id="UP000009026"/>
    </source>
</evidence>